<evidence type="ECO:0000259" key="11">
    <source>
        <dbReference type="PROSITE" id="PS50045"/>
    </source>
</evidence>
<evidence type="ECO:0000256" key="9">
    <source>
        <dbReference type="ARBA" id="ARBA00023163"/>
    </source>
</evidence>
<proteinExistence type="predicted"/>
<sequence>MEEKILVVDDDSFINKAISHILEQEGYIVDSCYDGEKAIQSLHEDAYDIVIVDIKLPNINGVEVLREALTLYPEIVVIMITGFATVDSAVETLKMGAFDYISKPFNAMELSIIVKKALEQKRLKTENRQLREELEKKYRFDNIIGNSMKMQEVYSLVRKVAKGNSTVVIYGESGTGKELIAKAIHYNSDRKDKQLISVNCGAIPENLLEDELFGHVKGAFTDAIRSKLGRFELAHKGTLFLDEIGNMSPNLQVKLLRVLQEREFERVGGTETMKVDVRIVAATSTDLEKYVKEKKFREDLYYRINVIPINLPALRERRDDIPLLIQHFLQKFCKEQNAPLKTIAQKAMRLLMSYTWSGNVRQLENVIERIVTLVGTRRQILPSDLPPEIQDSKENNIFSGLEIPDEGIEYKSVINSMEISLILKTLRKTNWNKKQAARLLNLKRTTLVEKIKKMNINPEMAVEGKYI</sequence>
<evidence type="ECO:0000256" key="4">
    <source>
        <dbReference type="ARBA" id="ARBA00022741"/>
    </source>
</evidence>
<dbReference type="PRINTS" id="PR01590">
    <property type="entry name" value="HTHFIS"/>
</dbReference>
<keyword evidence="3 10" id="KW-0597">Phosphoprotein</keyword>
<dbReference type="PROSITE" id="PS00675">
    <property type="entry name" value="SIGMA54_INTERACT_1"/>
    <property type="match status" value="1"/>
</dbReference>
<keyword evidence="5" id="KW-0067">ATP-binding</keyword>
<evidence type="ECO:0000256" key="6">
    <source>
        <dbReference type="ARBA" id="ARBA00023015"/>
    </source>
</evidence>
<dbReference type="InterPro" id="IPR025662">
    <property type="entry name" value="Sigma_54_int_dom_ATP-bd_1"/>
</dbReference>
<dbReference type="InterPro" id="IPR003593">
    <property type="entry name" value="AAA+_ATPase"/>
</dbReference>
<evidence type="ECO:0000313" key="13">
    <source>
        <dbReference type="EMBL" id="OGL41071.1"/>
    </source>
</evidence>
<evidence type="ECO:0000256" key="3">
    <source>
        <dbReference type="ARBA" id="ARBA00022553"/>
    </source>
</evidence>
<evidence type="ECO:0000256" key="8">
    <source>
        <dbReference type="ARBA" id="ARBA00023159"/>
    </source>
</evidence>
<dbReference type="PROSITE" id="PS50110">
    <property type="entry name" value="RESPONSE_REGULATORY"/>
    <property type="match status" value="1"/>
</dbReference>
<dbReference type="Gene3D" id="3.40.50.300">
    <property type="entry name" value="P-loop containing nucleotide triphosphate hydrolases"/>
    <property type="match status" value="1"/>
</dbReference>
<dbReference type="FunFam" id="3.40.50.300:FF:000006">
    <property type="entry name" value="DNA-binding transcriptional regulator NtrC"/>
    <property type="match status" value="1"/>
</dbReference>
<protein>
    <submittedName>
        <fullName evidence="13">Fis family transcriptional regulator</fullName>
    </submittedName>
</protein>
<dbReference type="InterPro" id="IPR002078">
    <property type="entry name" value="Sigma_54_int"/>
</dbReference>
<dbReference type="Gene3D" id="1.10.10.60">
    <property type="entry name" value="Homeodomain-like"/>
    <property type="match status" value="1"/>
</dbReference>
<dbReference type="EMBL" id="MGDD01000355">
    <property type="protein sequence ID" value="OGL41071.1"/>
    <property type="molecule type" value="Genomic_DNA"/>
</dbReference>
<evidence type="ECO:0000256" key="2">
    <source>
        <dbReference type="ARBA" id="ARBA00022490"/>
    </source>
</evidence>
<keyword evidence="7" id="KW-0238">DNA-binding</keyword>
<feature type="modified residue" description="4-aspartylphosphate" evidence="10">
    <location>
        <position position="53"/>
    </location>
</feature>
<dbReference type="PROSITE" id="PS50045">
    <property type="entry name" value="SIGMA54_INTERACT_4"/>
    <property type="match status" value="1"/>
</dbReference>
<dbReference type="CDD" id="cd00009">
    <property type="entry name" value="AAA"/>
    <property type="match status" value="1"/>
</dbReference>
<dbReference type="InterPro" id="IPR011006">
    <property type="entry name" value="CheY-like_superfamily"/>
</dbReference>
<dbReference type="SUPFAM" id="SSF52172">
    <property type="entry name" value="CheY-like"/>
    <property type="match status" value="1"/>
</dbReference>
<dbReference type="InterPro" id="IPR002197">
    <property type="entry name" value="HTH_Fis"/>
</dbReference>
<gene>
    <name evidence="13" type="ORF">A2161_08130</name>
</gene>
<dbReference type="SUPFAM" id="SSF46689">
    <property type="entry name" value="Homeodomain-like"/>
    <property type="match status" value="1"/>
</dbReference>
<dbReference type="InterPro" id="IPR009057">
    <property type="entry name" value="Homeodomain-like_sf"/>
</dbReference>
<dbReference type="InterPro" id="IPR027417">
    <property type="entry name" value="P-loop_NTPase"/>
</dbReference>
<dbReference type="PANTHER" id="PTHR32071:SF113">
    <property type="entry name" value="ALGINATE BIOSYNTHESIS TRANSCRIPTIONAL REGULATORY PROTEIN ALGB"/>
    <property type="match status" value="1"/>
</dbReference>
<dbReference type="GO" id="GO:0005737">
    <property type="term" value="C:cytoplasm"/>
    <property type="evidence" value="ECO:0007669"/>
    <property type="project" value="UniProtKB-SubCell"/>
</dbReference>
<keyword evidence="2" id="KW-0963">Cytoplasm</keyword>
<dbReference type="Pfam" id="PF00072">
    <property type="entry name" value="Response_reg"/>
    <property type="match status" value="1"/>
</dbReference>
<keyword evidence="4" id="KW-0547">Nucleotide-binding</keyword>
<dbReference type="InterPro" id="IPR001789">
    <property type="entry name" value="Sig_transdc_resp-reg_receiver"/>
</dbReference>
<evidence type="ECO:0000259" key="12">
    <source>
        <dbReference type="PROSITE" id="PS50110"/>
    </source>
</evidence>
<keyword evidence="8" id="KW-0010">Activator</keyword>
<dbReference type="GO" id="GO:0006355">
    <property type="term" value="P:regulation of DNA-templated transcription"/>
    <property type="evidence" value="ECO:0007669"/>
    <property type="project" value="InterPro"/>
</dbReference>
<dbReference type="Pfam" id="PF25601">
    <property type="entry name" value="AAA_lid_14"/>
    <property type="match status" value="1"/>
</dbReference>
<feature type="domain" description="Sigma-54 factor interaction" evidence="11">
    <location>
        <begin position="143"/>
        <end position="372"/>
    </location>
</feature>
<dbReference type="SUPFAM" id="SSF52540">
    <property type="entry name" value="P-loop containing nucleoside triphosphate hydrolases"/>
    <property type="match status" value="1"/>
</dbReference>
<keyword evidence="6" id="KW-0805">Transcription regulation</keyword>
<dbReference type="Gene3D" id="3.40.50.2300">
    <property type="match status" value="1"/>
</dbReference>
<dbReference type="FunFam" id="3.40.50.2300:FF:000018">
    <property type="entry name" value="DNA-binding transcriptional regulator NtrC"/>
    <property type="match status" value="1"/>
</dbReference>
<evidence type="ECO:0000313" key="14">
    <source>
        <dbReference type="Proteomes" id="UP000179266"/>
    </source>
</evidence>
<dbReference type="PANTHER" id="PTHR32071">
    <property type="entry name" value="TRANSCRIPTIONAL REGULATORY PROTEIN"/>
    <property type="match status" value="1"/>
</dbReference>
<dbReference type="Pfam" id="PF02954">
    <property type="entry name" value="HTH_8"/>
    <property type="match status" value="1"/>
</dbReference>
<evidence type="ECO:0000256" key="7">
    <source>
        <dbReference type="ARBA" id="ARBA00023125"/>
    </source>
</evidence>
<dbReference type="SMART" id="SM00382">
    <property type="entry name" value="AAA"/>
    <property type="match status" value="1"/>
</dbReference>
<keyword evidence="9" id="KW-0804">Transcription</keyword>
<dbReference type="InterPro" id="IPR025943">
    <property type="entry name" value="Sigma_54_int_dom_ATP-bd_2"/>
</dbReference>
<dbReference type="Proteomes" id="UP000179266">
    <property type="component" value="Unassembled WGS sequence"/>
</dbReference>
<dbReference type="FunFam" id="1.10.8.60:FF:000014">
    <property type="entry name" value="DNA-binding transcriptional regulator NtrC"/>
    <property type="match status" value="1"/>
</dbReference>
<organism evidence="13 14">
    <name type="scientific">Candidatus Schekmanbacteria bacterium RBG_13_48_7</name>
    <dbReference type="NCBI Taxonomy" id="1817878"/>
    <lineage>
        <taxon>Bacteria</taxon>
        <taxon>Candidatus Schekmaniibacteriota</taxon>
    </lineage>
</organism>
<dbReference type="GO" id="GO:0000160">
    <property type="term" value="P:phosphorelay signal transduction system"/>
    <property type="evidence" value="ECO:0007669"/>
    <property type="project" value="InterPro"/>
</dbReference>
<evidence type="ECO:0000256" key="5">
    <source>
        <dbReference type="ARBA" id="ARBA00022840"/>
    </source>
</evidence>
<dbReference type="Gene3D" id="1.10.8.60">
    <property type="match status" value="1"/>
</dbReference>
<feature type="domain" description="Response regulatory" evidence="12">
    <location>
        <begin position="4"/>
        <end position="118"/>
    </location>
</feature>
<comment type="caution">
    <text evidence="13">The sequence shown here is derived from an EMBL/GenBank/DDBJ whole genome shotgun (WGS) entry which is preliminary data.</text>
</comment>
<dbReference type="PROSITE" id="PS00676">
    <property type="entry name" value="SIGMA54_INTERACT_2"/>
    <property type="match status" value="1"/>
</dbReference>
<reference evidence="13 14" key="1">
    <citation type="journal article" date="2016" name="Nat. Commun.">
        <title>Thousands of microbial genomes shed light on interconnected biogeochemical processes in an aquifer system.</title>
        <authorList>
            <person name="Anantharaman K."/>
            <person name="Brown C.T."/>
            <person name="Hug L.A."/>
            <person name="Sharon I."/>
            <person name="Castelle C.J."/>
            <person name="Probst A.J."/>
            <person name="Thomas B.C."/>
            <person name="Singh A."/>
            <person name="Wilkins M.J."/>
            <person name="Karaoz U."/>
            <person name="Brodie E.L."/>
            <person name="Williams K.H."/>
            <person name="Hubbard S.S."/>
            <person name="Banfield J.F."/>
        </authorList>
    </citation>
    <scope>NUCLEOTIDE SEQUENCE [LARGE SCALE GENOMIC DNA]</scope>
</reference>
<comment type="subcellular location">
    <subcellularLocation>
        <location evidence="1">Cytoplasm</location>
    </subcellularLocation>
</comment>
<dbReference type="AlphaFoldDB" id="A0A1F7RI28"/>
<dbReference type="GO" id="GO:0005524">
    <property type="term" value="F:ATP binding"/>
    <property type="evidence" value="ECO:0007669"/>
    <property type="project" value="UniProtKB-KW"/>
</dbReference>
<evidence type="ECO:0000256" key="1">
    <source>
        <dbReference type="ARBA" id="ARBA00004496"/>
    </source>
</evidence>
<name>A0A1F7RI28_9BACT</name>
<dbReference type="SMART" id="SM00448">
    <property type="entry name" value="REC"/>
    <property type="match status" value="1"/>
</dbReference>
<accession>A0A1F7RI28</accession>
<dbReference type="GO" id="GO:0043565">
    <property type="term" value="F:sequence-specific DNA binding"/>
    <property type="evidence" value="ECO:0007669"/>
    <property type="project" value="InterPro"/>
</dbReference>
<evidence type="ECO:0000256" key="10">
    <source>
        <dbReference type="PROSITE-ProRule" id="PRU00169"/>
    </source>
</evidence>
<dbReference type="InterPro" id="IPR058031">
    <property type="entry name" value="AAA_lid_NorR"/>
</dbReference>
<dbReference type="Pfam" id="PF00158">
    <property type="entry name" value="Sigma54_activat"/>
    <property type="match status" value="1"/>
</dbReference>